<reference evidence="1" key="1">
    <citation type="journal article" date="2023" name="Mol. Phylogenet. Evol.">
        <title>Genome-scale phylogeny and comparative genomics of the fungal order Sordariales.</title>
        <authorList>
            <person name="Hensen N."/>
            <person name="Bonometti L."/>
            <person name="Westerberg I."/>
            <person name="Brannstrom I.O."/>
            <person name="Guillou S."/>
            <person name="Cros-Aarteil S."/>
            <person name="Calhoun S."/>
            <person name="Haridas S."/>
            <person name="Kuo A."/>
            <person name="Mondo S."/>
            <person name="Pangilinan J."/>
            <person name="Riley R."/>
            <person name="LaButti K."/>
            <person name="Andreopoulos B."/>
            <person name="Lipzen A."/>
            <person name="Chen C."/>
            <person name="Yan M."/>
            <person name="Daum C."/>
            <person name="Ng V."/>
            <person name="Clum A."/>
            <person name="Steindorff A."/>
            <person name="Ohm R.A."/>
            <person name="Martin F."/>
            <person name="Silar P."/>
            <person name="Natvig D.O."/>
            <person name="Lalanne C."/>
            <person name="Gautier V."/>
            <person name="Ament-Velasquez S.L."/>
            <person name="Kruys A."/>
            <person name="Hutchinson M.I."/>
            <person name="Powell A.J."/>
            <person name="Barry K."/>
            <person name="Miller A.N."/>
            <person name="Grigoriev I.V."/>
            <person name="Debuchy R."/>
            <person name="Gladieux P."/>
            <person name="Hiltunen Thoren M."/>
            <person name="Johannesson H."/>
        </authorList>
    </citation>
    <scope>NUCLEOTIDE SEQUENCE</scope>
    <source>
        <strain evidence="1">CBS 118394</strain>
    </source>
</reference>
<proteinExistence type="predicted"/>
<sequence>MDPSLSLHHLSVTVVDTAFLCLVNLTSRHRLLGMSTTCNSLNNPPTTTSGPAATAVPTNSLCATISSGRCAIRWLPFYAGTAGNQGTAPSVKDISRHAACETERPAHPCGENGADASIIRHVETFTARRDDTGVGGHQTTAERELPMRRQGSQQACSRSARHFRASLSHPSKYLYPFIDGRVSALGEAWNLHDHTVCGISVLGTWPGAAETPTGADREAFAVLATVIRIFL</sequence>
<evidence type="ECO:0000313" key="2">
    <source>
        <dbReference type="Proteomes" id="UP001283341"/>
    </source>
</evidence>
<name>A0AAE0I6J3_9PEZI</name>
<accession>A0AAE0I6J3</accession>
<protein>
    <submittedName>
        <fullName evidence="1">Uncharacterized protein</fullName>
    </submittedName>
</protein>
<gene>
    <name evidence="1" type="ORF">B0H66DRAFT_242607</name>
</gene>
<dbReference type="Proteomes" id="UP001283341">
    <property type="component" value="Unassembled WGS sequence"/>
</dbReference>
<comment type="caution">
    <text evidence="1">The sequence shown here is derived from an EMBL/GenBank/DDBJ whole genome shotgun (WGS) entry which is preliminary data.</text>
</comment>
<organism evidence="1 2">
    <name type="scientific">Apodospora peruviana</name>
    <dbReference type="NCBI Taxonomy" id="516989"/>
    <lineage>
        <taxon>Eukaryota</taxon>
        <taxon>Fungi</taxon>
        <taxon>Dikarya</taxon>
        <taxon>Ascomycota</taxon>
        <taxon>Pezizomycotina</taxon>
        <taxon>Sordariomycetes</taxon>
        <taxon>Sordariomycetidae</taxon>
        <taxon>Sordariales</taxon>
        <taxon>Lasiosphaeriaceae</taxon>
        <taxon>Apodospora</taxon>
    </lineage>
</organism>
<evidence type="ECO:0000313" key="1">
    <source>
        <dbReference type="EMBL" id="KAK3318546.1"/>
    </source>
</evidence>
<keyword evidence="2" id="KW-1185">Reference proteome</keyword>
<reference evidence="1" key="2">
    <citation type="submission" date="2023-06" db="EMBL/GenBank/DDBJ databases">
        <authorList>
            <consortium name="Lawrence Berkeley National Laboratory"/>
            <person name="Haridas S."/>
            <person name="Hensen N."/>
            <person name="Bonometti L."/>
            <person name="Westerberg I."/>
            <person name="Brannstrom I.O."/>
            <person name="Guillou S."/>
            <person name="Cros-Aarteil S."/>
            <person name="Calhoun S."/>
            <person name="Kuo A."/>
            <person name="Mondo S."/>
            <person name="Pangilinan J."/>
            <person name="Riley R."/>
            <person name="Labutti K."/>
            <person name="Andreopoulos B."/>
            <person name="Lipzen A."/>
            <person name="Chen C."/>
            <person name="Yanf M."/>
            <person name="Daum C."/>
            <person name="Ng V."/>
            <person name="Clum A."/>
            <person name="Steindorff A."/>
            <person name="Ohm R."/>
            <person name="Martin F."/>
            <person name="Silar P."/>
            <person name="Natvig D."/>
            <person name="Lalanne C."/>
            <person name="Gautier V."/>
            <person name="Ament-Velasquez S.L."/>
            <person name="Kruys A."/>
            <person name="Hutchinson M.I."/>
            <person name="Powell A.J."/>
            <person name="Barry K."/>
            <person name="Miller A.N."/>
            <person name="Grigoriev I.V."/>
            <person name="Debuchy R."/>
            <person name="Gladieux P."/>
            <person name="Thoren M.H."/>
            <person name="Johannesson H."/>
        </authorList>
    </citation>
    <scope>NUCLEOTIDE SEQUENCE</scope>
    <source>
        <strain evidence="1">CBS 118394</strain>
    </source>
</reference>
<dbReference type="AlphaFoldDB" id="A0AAE0I6J3"/>
<dbReference type="EMBL" id="JAUEDM010000004">
    <property type="protein sequence ID" value="KAK3318546.1"/>
    <property type="molecule type" value="Genomic_DNA"/>
</dbReference>